<accession>A0A9Q3F8Y8</accession>
<evidence type="ECO:0000313" key="2">
    <source>
        <dbReference type="EMBL" id="MBW0532880.1"/>
    </source>
</evidence>
<dbReference type="EMBL" id="AVOT02038093">
    <property type="protein sequence ID" value="MBW0532880.1"/>
    <property type="molecule type" value="Genomic_DNA"/>
</dbReference>
<evidence type="ECO:0000256" key="1">
    <source>
        <dbReference type="SAM" id="MobiDB-lite"/>
    </source>
</evidence>
<dbReference type="AlphaFoldDB" id="A0A9Q3F8Y8"/>
<organism evidence="2 3">
    <name type="scientific">Austropuccinia psidii MF-1</name>
    <dbReference type="NCBI Taxonomy" id="1389203"/>
    <lineage>
        <taxon>Eukaryota</taxon>
        <taxon>Fungi</taxon>
        <taxon>Dikarya</taxon>
        <taxon>Basidiomycota</taxon>
        <taxon>Pucciniomycotina</taxon>
        <taxon>Pucciniomycetes</taxon>
        <taxon>Pucciniales</taxon>
        <taxon>Sphaerophragmiaceae</taxon>
        <taxon>Austropuccinia</taxon>
    </lineage>
</organism>
<protein>
    <submittedName>
        <fullName evidence="2">Uncharacterized protein</fullName>
    </submittedName>
</protein>
<keyword evidence="3" id="KW-1185">Reference proteome</keyword>
<comment type="caution">
    <text evidence="2">The sequence shown here is derived from an EMBL/GenBank/DDBJ whole genome shotgun (WGS) entry which is preliminary data.</text>
</comment>
<gene>
    <name evidence="2" type="ORF">O181_072595</name>
</gene>
<feature type="region of interest" description="Disordered" evidence="1">
    <location>
        <begin position="1"/>
        <end position="57"/>
    </location>
</feature>
<evidence type="ECO:0000313" key="3">
    <source>
        <dbReference type="Proteomes" id="UP000765509"/>
    </source>
</evidence>
<sequence>MPLQNSAPERQTRSQAQAQVVLTPTPRAPLDGTPAVPPIKAQLDRGPIKEGAAPSRKEVRVPKDSMLFQEYLPVFQACQGLHLEVQVKMVKRRRILLKRKSLMALRLLLLLWEHLKALSHRLLCKKQWPGTQESRPHLDGSKRYNR</sequence>
<name>A0A9Q3F8Y8_9BASI</name>
<proteinExistence type="predicted"/>
<feature type="compositionally biased region" description="Polar residues" evidence="1">
    <location>
        <begin position="1"/>
        <end position="22"/>
    </location>
</feature>
<reference evidence="2" key="1">
    <citation type="submission" date="2021-03" db="EMBL/GenBank/DDBJ databases">
        <title>Draft genome sequence of rust myrtle Austropuccinia psidii MF-1, a brazilian biotype.</title>
        <authorList>
            <person name="Quecine M.C."/>
            <person name="Pachon D.M.R."/>
            <person name="Bonatelli M.L."/>
            <person name="Correr F.H."/>
            <person name="Franceschini L.M."/>
            <person name="Leite T.F."/>
            <person name="Margarido G.R.A."/>
            <person name="Almeida C.A."/>
            <person name="Ferrarezi J.A."/>
            <person name="Labate C.A."/>
        </authorList>
    </citation>
    <scope>NUCLEOTIDE SEQUENCE</scope>
    <source>
        <strain evidence="2">MF-1</strain>
    </source>
</reference>
<dbReference type="Proteomes" id="UP000765509">
    <property type="component" value="Unassembled WGS sequence"/>
</dbReference>